<keyword evidence="5" id="KW-0624">Polysaccharide degradation</keyword>
<dbReference type="Proteomes" id="UP000003860">
    <property type="component" value="Unassembled WGS sequence"/>
</dbReference>
<evidence type="ECO:0000256" key="1">
    <source>
        <dbReference type="ARBA" id="ARBA00022729"/>
    </source>
</evidence>
<organism evidence="7 8">
    <name type="scientific">Ruminiclostridium papyrosolvens DSM 2782</name>
    <dbReference type="NCBI Taxonomy" id="588581"/>
    <lineage>
        <taxon>Bacteria</taxon>
        <taxon>Bacillati</taxon>
        <taxon>Bacillota</taxon>
        <taxon>Clostridia</taxon>
        <taxon>Eubacteriales</taxon>
        <taxon>Oscillospiraceae</taxon>
        <taxon>Ruminiclostridium</taxon>
    </lineage>
</organism>
<dbReference type="Gene3D" id="3.60.15.10">
    <property type="entry name" value="Ribonuclease Z/Hydroxyacylglutathione hydrolase-like"/>
    <property type="match status" value="1"/>
</dbReference>
<feature type="domain" description="SLH" evidence="6">
    <location>
        <begin position="1670"/>
        <end position="1724"/>
    </location>
</feature>
<evidence type="ECO:0000259" key="6">
    <source>
        <dbReference type="PROSITE" id="PS51272"/>
    </source>
</evidence>
<keyword evidence="4" id="KW-0119">Carbohydrate metabolism</keyword>
<dbReference type="RefSeq" id="WP_004619839.1">
    <property type="nucleotide sequence ID" value="NZ_ACXX02000008.1"/>
</dbReference>
<dbReference type="EMBL" id="ACXX02000008">
    <property type="protein sequence ID" value="EGD47403.1"/>
    <property type="molecule type" value="Genomic_DNA"/>
</dbReference>
<accession>F1TDV7</accession>
<dbReference type="Gene3D" id="3.40.50.12480">
    <property type="match status" value="2"/>
</dbReference>
<dbReference type="SUPFAM" id="SSF52058">
    <property type="entry name" value="L domain-like"/>
    <property type="match status" value="2"/>
</dbReference>
<comment type="caution">
    <text evidence="7">The sequence shown here is derived from an EMBL/GenBank/DDBJ whole genome shotgun (WGS) entry which is preliminary data.</text>
</comment>
<dbReference type="PROSITE" id="PS51272">
    <property type="entry name" value="SLH"/>
    <property type="match status" value="4"/>
</dbReference>
<dbReference type="InterPro" id="IPR026906">
    <property type="entry name" value="LRR_5"/>
</dbReference>
<sequence>MKTLKTKLNRLFCIVMAVLLLLNVMPLGMLIAYAEDTQAVASGSCGTNVNWTLTAIGESSYALTISASDENNTMADYQVPTNADGVPWKSYITGITSLVVQEGVKNLGDRTCYGATSLTSVSIPSTVSDIGNGVFRGCTALTEASFGGAITMDKNVFYGCTSLKIVSIPEGTTILADNTFSGCNALEELTLPATLTSIGASAFKDCSNIKTINFSGNKEEYKTLLENNSATAIPLQSTAITVICSDGNYVYEEKEEPEKSTTGTTGDVSWSMDTETGKLILSGIGKTADYSSATDPANSAPWLDYMDQIQEVVVEEGITYLGKRLFYGADNLIKVTLPDSLTSLEEGVFRECTKLKEITIPANVTTIGRVQFYQCVALESLSILGNVTILKDKSLSGCTALKSLTLPASFVSIEKEALSNCNSLNSIHYGGTKQEYQTLVQSNSANTKALQSAMIDVICTDGTYVYGRISLGNGLEYSLSNGTLTIIGEGTMDDYTLASEVPWAGEADSIKIVVIKGGVAKIGANAFAEVNSIENVFYIGKEEGWNTLKAASGINNEKLFTALITYGLSGTCGEKVNWKLSEDETTLTISGQGTMYAYNTTTTLAPWLYSKDNITKVVINEGVTDVGDYAFYGCKLINSLTFPSSVEELGTYAFGGCISLEEVAFPEGLRVIGAKAFNACSGLTTVYIPKSLTNIDMKAFILNSSLSTVYYAGTENQLKKVLVSESASGNNNLLNAKFVFGSPLPSTDFSDVGSSDWYAGAVKYMVENEFMTGESGKFGSDNQIRSTEIVSLLYQLAGSPGMYSSAIDWALQNKIDIYETDDKVTVLRLMEIIYSAANYNGVDVTEVTGSNNLDGITNTGTLSQEELLKLTWVFEQGYFTDLISNKGSIDCNNYLTRSEGASVLAAYIKSGAAYADRYRKIVTEARAALEAKGDGIFYIFTPKIAVPNITAKAGDFTLLVLPDGQTMMIDSGVGDCNGPVMSFVRDIGLKSLDYFVLSHPHTDHVGNALSVAKYFYDEVGGTIGTYLYTGYKYSTLEPAFAAYLAEKNVNMRTDIKSGDYLKIGDVEINIFNPTEEDLKTTDVSDESLNNISMAMKFTYGNATYLTSGDLYVDKEAELVQKYGSKLKADIMKSNHHGLYTSNSSLWSKTVSPKVVITNNDDVGSSIIYRRLSREGSAYYSVGVDGLVMITMSSNADYTVTSQYDTILRQEYSGEIGKPTNRISPATAIFDKKAGAEQDIKVNMTLNGNTLSAITNGLTYLERDIDYSLSGNIVTIKKEFLDSQSVGSITLTLLFSAGNSSKLNIIIYDTTSTGNTSTIEPEQLQAPTIWVDANTGKAIVDVKPVLDNNTDIAKSELKSELLNSALKLAKVDQDGIKTVSINVQNLKDSKAYEVVLPSEVLIQNEMTQKLEIKTNKANIELPGNFLYNAGVLVQSDNVTITIKEVEKKILSDKTSTLVGDRPAIELSINANGKMISLSNSNAQIKVSIPYTPTEQELRNHEHIVAYYIDENENAITVPSGKYNTDSGEISFTTTKLERFSIGYVEKTFADIDSFAWAKKEIEALASKGIINGTSNATYSPSANITRADYLVLLIRSLSLTTEVDDNFDDVNPGNYYYEAIGIAKKLGITSGKGNNLFNPKESITRQEMFTLTTKALKLVGKLKDGHSTEVLENYKDQSTIATYALEDIAALVEEGIIKGAGSMLTPLKNASRAEAAVVLYKIYNR</sequence>
<dbReference type="Pfam" id="PF03442">
    <property type="entry name" value="CBM_X2"/>
    <property type="match status" value="1"/>
</dbReference>
<dbReference type="Gene3D" id="2.60.40.10">
    <property type="entry name" value="Immunoglobulins"/>
    <property type="match status" value="1"/>
</dbReference>
<feature type="domain" description="SLH" evidence="6">
    <location>
        <begin position="745"/>
        <end position="807"/>
    </location>
</feature>
<dbReference type="PANTHER" id="PTHR45661">
    <property type="entry name" value="SURFACE ANTIGEN"/>
    <property type="match status" value="1"/>
</dbReference>
<dbReference type="InterPro" id="IPR005102">
    <property type="entry name" value="Carbo-bd_X2"/>
</dbReference>
<reference evidence="7" key="1">
    <citation type="submission" date="2009-07" db="EMBL/GenBank/DDBJ databases">
        <authorList>
            <consortium name="US DOE Joint Genome Institute (JGI-PGF)"/>
            <person name="Lucas S."/>
            <person name="Copeland A."/>
            <person name="Lapidus A."/>
            <person name="Glavina del Rio T."/>
            <person name="Tice H."/>
            <person name="Bruce D."/>
            <person name="Goodwin L."/>
            <person name="Pitluck S."/>
            <person name="Larimer F."/>
            <person name="Land M.L."/>
            <person name="Mouttaki H."/>
            <person name="He Z."/>
            <person name="Zhou J."/>
            <person name="Hemme C.L."/>
        </authorList>
    </citation>
    <scope>NUCLEOTIDE SEQUENCE [LARGE SCALE GENOMIC DNA]</scope>
    <source>
        <strain evidence="7">DSM 2782</strain>
    </source>
</reference>
<proteinExistence type="predicted"/>
<dbReference type="InterPro" id="IPR035681">
    <property type="entry name" value="ComA-like_MBL"/>
</dbReference>
<dbReference type="OrthoDB" id="1703838at2"/>
<dbReference type="Gene3D" id="3.80.10.10">
    <property type="entry name" value="Ribonuclease Inhibitor"/>
    <property type="match status" value="4"/>
</dbReference>
<gene>
    <name evidence="7" type="ORF">Cpap_1986</name>
</gene>
<evidence type="ECO:0000313" key="8">
    <source>
        <dbReference type="Proteomes" id="UP000003860"/>
    </source>
</evidence>
<protein>
    <recommendedName>
        <fullName evidence="6">SLH domain-containing protein</fullName>
    </recommendedName>
</protein>
<dbReference type="PANTHER" id="PTHR45661:SF3">
    <property type="entry name" value="IG-LIKE DOMAIN-CONTAINING PROTEIN"/>
    <property type="match status" value="1"/>
</dbReference>
<dbReference type="InterPro" id="IPR001279">
    <property type="entry name" value="Metallo-B-lactamas"/>
</dbReference>
<dbReference type="Pfam" id="PF00753">
    <property type="entry name" value="Lactamase_B"/>
    <property type="match status" value="1"/>
</dbReference>
<keyword evidence="8" id="KW-1185">Reference proteome</keyword>
<dbReference type="SUPFAM" id="SSF81296">
    <property type="entry name" value="E set domains"/>
    <property type="match status" value="1"/>
</dbReference>
<dbReference type="GO" id="GO:0030245">
    <property type="term" value="P:cellulose catabolic process"/>
    <property type="evidence" value="ECO:0007669"/>
    <property type="project" value="UniProtKB-KW"/>
</dbReference>
<feature type="domain" description="SLH" evidence="6">
    <location>
        <begin position="1543"/>
        <end position="1601"/>
    </location>
</feature>
<dbReference type="InterPro" id="IPR032675">
    <property type="entry name" value="LRR_dom_sf"/>
</dbReference>
<evidence type="ECO:0000256" key="3">
    <source>
        <dbReference type="ARBA" id="ARBA00023001"/>
    </source>
</evidence>
<evidence type="ECO:0000256" key="4">
    <source>
        <dbReference type="ARBA" id="ARBA00023277"/>
    </source>
</evidence>
<dbReference type="eggNOG" id="COG4733">
    <property type="taxonomic scope" value="Bacteria"/>
</dbReference>
<keyword evidence="2" id="KW-0677">Repeat</keyword>
<evidence type="ECO:0000313" key="7">
    <source>
        <dbReference type="EMBL" id="EGD47403.1"/>
    </source>
</evidence>
<dbReference type="SUPFAM" id="SSF56281">
    <property type="entry name" value="Metallo-hydrolase/oxidoreductase"/>
    <property type="match status" value="1"/>
</dbReference>
<dbReference type="CDD" id="cd07731">
    <property type="entry name" value="ComA-like_MBL-fold"/>
    <property type="match status" value="1"/>
</dbReference>
<name>F1TDV7_9FIRM</name>
<dbReference type="Pfam" id="PF00395">
    <property type="entry name" value="SLH"/>
    <property type="match status" value="4"/>
</dbReference>
<dbReference type="SMART" id="SM00849">
    <property type="entry name" value="Lactamase_B"/>
    <property type="match status" value="1"/>
</dbReference>
<dbReference type="InterPro" id="IPR013783">
    <property type="entry name" value="Ig-like_fold"/>
</dbReference>
<reference evidence="7" key="2">
    <citation type="submission" date="2011-01" db="EMBL/GenBank/DDBJ databases">
        <title>The Non-contiguous Finished genome of Clostridium papyrosolvens.</title>
        <authorList>
            <person name="Lucas S."/>
            <person name="Copeland A."/>
            <person name="Lapidus A."/>
            <person name="Cheng J.-F."/>
            <person name="Goodwin L."/>
            <person name="Pitluck S."/>
            <person name="Misra M."/>
            <person name="Chertkov O."/>
            <person name="Detter J.C."/>
            <person name="Han C."/>
            <person name="Tapia R."/>
            <person name="Land M."/>
            <person name="Hauser L."/>
            <person name="Kyrpides N."/>
            <person name="Ivanova N."/>
            <person name="Pagani I."/>
            <person name="Mouttaki H."/>
            <person name="He Z."/>
            <person name="Zhou J."/>
            <person name="Hemme C.L."/>
            <person name="Woyke T."/>
        </authorList>
    </citation>
    <scope>NUCLEOTIDE SEQUENCE [LARGE SCALE GENOMIC DNA]</scope>
    <source>
        <strain evidence="7">DSM 2782</strain>
    </source>
</reference>
<dbReference type="InterPro" id="IPR036866">
    <property type="entry name" value="RibonucZ/Hydroxyglut_hydro"/>
</dbReference>
<dbReference type="STRING" id="588581.Cpap_1986"/>
<feature type="domain" description="SLH" evidence="6">
    <location>
        <begin position="1602"/>
        <end position="1665"/>
    </location>
</feature>
<evidence type="ECO:0000256" key="2">
    <source>
        <dbReference type="ARBA" id="ARBA00022737"/>
    </source>
</evidence>
<keyword evidence="1" id="KW-0732">Signal</keyword>
<dbReference type="Pfam" id="PF13306">
    <property type="entry name" value="LRR_5"/>
    <property type="match status" value="3"/>
</dbReference>
<dbReference type="eggNOG" id="COG5492">
    <property type="taxonomic scope" value="Bacteria"/>
</dbReference>
<dbReference type="eggNOG" id="COG2333">
    <property type="taxonomic scope" value="Bacteria"/>
</dbReference>
<dbReference type="InterPro" id="IPR053139">
    <property type="entry name" value="Surface_bspA-like"/>
</dbReference>
<evidence type="ECO:0000256" key="5">
    <source>
        <dbReference type="ARBA" id="ARBA00023326"/>
    </source>
</evidence>
<dbReference type="InterPro" id="IPR014756">
    <property type="entry name" value="Ig_E-set"/>
</dbReference>
<dbReference type="InterPro" id="IPR001119">
    <property type="entry name" value="SLH_dom"/>
</dbReference>
<keyword evidence="3" id="KW-0136">Cellulose degradation</keyword>